<feature type="binding site" evidence="5">
    <location>
        <position position="57"/>
    </location>
    <ligand>
        <name>substrate</name>
    </ligand>
</feature>
<gene>
    <name evidence="6" type="primary">sixA</name>
    <name evidence="6" type="ORF">ABWT76_004186</name>
</gene>
<dbReference type="RefSeq" id="WP_054466838.1">
    <property type="nucleotide sequence ID" value="NZ_CP159837.1"/>
</dbReference>
<evidence type="ECO:0000313" key="6">
    <source>
        <dbReference type="EMBL" id="XCM35498.1"/>
    </source>
</evidence>
<evidence type="ECO:0000256" key="3">
    <source>
        <dbReference type="ARBA" id="ARBA00023152"/>
    </source>
</evidence>
<dbReference type="EMBL" id="CP159837">
    <property type="protein sequence ID" value="XCM35498.1"/>
    <property type="molecule type" value="Genomic_DNA"/>
</dbReference>
<keyword evidence="3" id="KW-0324">Glycolysis</keyword>
<dbReference type="InterPro" id="IPR004449">
    <property type="entry name" value="SixA"/>
</dbReference>
<evidence type="ECO:0000256" key="1">
    <source>
        <dbReference type="ARBA" id="ARBA00006717"/>
    </source>
</evidence>
<dbReference type="PANTHER" id="PTHR11931">
    <property type="entry name" value="PHOSPHOGLYCERATE MUTASE"/>
    <property type="match status" value="1"/>
</dbReference>
<accession>A0AAU8JAC1</accession>
<reference evidence="6" key="1">
    <citation type="submission" date="2024-07" db="EMBL/GenBank/DDBJ databases">
        <authorList>
            <person name="Kim Y.J."/>
            <person name="Jeong J.Y."/>
        </authorList>
    </citation>
    <scope>NUCLEOTIDE SEQUENCE</scope>
    <source>
        <strain evidence="6">GIHE-MW2</strain>
    </source>
</reference>
<keyword evidence="4" id="KW-0413">Isomerase</keyword>
<dbReference type="InterPro" id="IPR013078">
    <property type="entry name" value="His_Pase_superF_clade-1"/>
</dbReference>
<evidence type="ECO:0000256" key="2">
    <source>
        <dbReference type="ARBA" id="ARBA00012028"/>
    </source>
</evidence>
<sequence length="166" mass="18389">MQLYMIRHGIAADATEFVKDADRALTPEGDRKTAKVAKQLHKMQIHFDLILTSPLLRAQQTAKILQEAGLSAKIEESPHLAPAGEIKDWLKWLEPKKEKGCNSLAIVGHQPNLGHWAEILLWGETADALVVKKAGIIGLTLPDLGSPIARSELFWFTSPKLLIFDP</sequence>
<dbReference type="NCBIfam" id="TIGR00249">
    <property type="entry name" value="sixA"/>
    <property type="match status" value="1"/>
</dbReference>
<dbReference type="GO" id="GO:0006096">
    <property type="term" value="P:glycolytic process"/>
    <property type="evidence" value="ECO:0007669"/>
    <property type="project" value="UniProtKB-KW"/>
</dbReference>
<organism evidence="6">
    <name type="scientific">Planktothricoides raciborskii GIHE-MW2</name>
    <dbReference type="NCBI Taxonomy" id="2792601"/>
    <lineage>
        <taxon>Bacteria</taxon>
        <taxon>Bacillati</taxon>
        <taxon>Cyanobacteriota</taxon>
        <taxon>Cyanophyceae</taxon>
        <taxon>Oscillatoriophycideae</taxon>
        <taxon>Oscillatoriales</taxon>
        <taxon>Oscillatoriaceae</taxon>
        <taxon>Planktothricoides</taxon>
    </lineage>
</organism>
<comment type="similarity">
    <text evidence="1">Belongs to the phosphoglycerate mutase family. BPG-dependent PGAM subfamily.</text>
</comment>
<dbReference type="AlphaFoldDB" id="A0AAU8JAC1"/>
<dbReference type="InterPro" id="IPR029033">
    <property type="entry name" value="His_PPase_superfam"/>
</dbReference>
<evidence type="ECO:0000256" key="4">
    <source>
        <dbReference type="ARBA" id="ARBA00023235"/>
    </source>
</evidence>
<dbReference type="GO" id="GO:0101006">
    <property type="term" value="F:protein histidine phosphatase activity"/>
    <property type="evidence" value="ECO:0007669"/>
    <property type="project" value="InterPro"/>
</dbReference>
<dbReference type="CDD" id="cd07067">
    <property type="entry name" value="HP_PGM_like"/>
    <property type="match status" value="1"/>
</dbReference>
<dbReference type="EC" id="5.4.2.11" evidence="2"/>
<dbReference type="SMART" id="SM00855">
    <property type="entry name" value="PGAM"/>
    <property type="match status" value="1"/>
</dbReference>
<dbReference type="Pfam" id="PF00300">
    <property type="entry name" value="His_Phos_1"/>
    <property type="match status" value="1"/>
</dbReference>
<evidence type="ECO:0000256" key="5">
    <source>
        <dbReference type="PIRSR" id="PIRSR613078-2"/>
    </source>
</evidence>
<dbReference type="GO" id="GO:0005737">
    <property type="term" value="C:cytoplasm"/>
    <property type="evidence" value="ECO:0007669"/>
    <property type="project" value="InterPro"/>
</dbReference>
<name>A0AAU8JAC1_9CYAN</name>
<dbReference type="Gene3D" id="3.40.50.1240">
    <property type="entry name" value="Phosphoglycerate mutase-like"/>
    <property type="match status" value="1"/>
</dbReference>
<dbReference type="SUPFAM" id="SSF53254">
    <property type="entry name" value="Phosphoglycerate mutase-like"/>
    <property type="match status" value="1"/>
</dbReference>
<proteinExistence type="inferred from homology"/>
<dbReference type="GO" id="GO:0004619">
    <property type="term" value="F:phosphoglycerate mutase activity"/>
    <property type="evidence" value="ECO:0007669"/>
    <property type="project" value="UniProtKB-EC"/>
</dbReference>
<protein>
    <recommendedName>
        <fullName evidence="2">phosphoglycerate mutase (2,3-diphosphoglycerate-dependent)</fullName>
        <ecNumber evidence="2">5.4.2.11</ecNumber>
    </recommendedName>
</protein>
<dbReference type="InterPro" id="IPR005952">
    <property type="entry name" value="Phosphogly_mut1"/>
</dbReference>